<dbReference type="InterPro" id="IPR002018">
    <property type="entry name" value="CarbesteraseB"/>
</dbReference>
<dbReference type="InterPro" id="IPR019819">
    <property type="entry name" value="Carboxylesterase_B_CS"/>
</dbReference>
<evidence type="ECO:0000256" key="2">
    <source>
        <dbReference type="SAM" id="SignalP"/>
    </source>
</evidence>
<evidence type="ECO:0000256" key="1">
    <source>
        <dbReference type="SAM" id="MobiDB-lite"/>
    </source>
</evidence>
<dbReference type="EMBL" id="CP163435">
    <property type="protein sequence ID" value="XDQ25406.1"/>
    <property type="molecule type" value="Genomic_DNA"/>
</dbReference>
<dbReference type="InterPro" id="IPR050309">
    <property type="entry name" value="Type-B_Carboxylest/Lipase"/>
</dbReference>
<feature type="region of interest" description="Disordered" evidence="1">
    <location>
        <begin position="68"/>
        <end position="92"/>
    </location>
</feature>
<dbReference type="InterPro" id="IPR029058">
    <property type="entry name" value="AB_hydrolase_fold"/>
</dbReference>
<gene>
    <name evidence="4" type="ORF">AB5J56_12220</name>
</gene>
<keyword evidence="2" id="KW-0732">Signal</keyword>
<dbReference type="AlphaFoldDB" id="A0AB39P5F4"/>
<dbReference type="PROSITE" id="PS00941">
    <property type="entry name" value="CARBOXYLESTERASE_B_2"/>
    <property type="match status" value="1"/>
</dbReference>
<feature type="domain" description="Carboxylesterase type B" evidence="3">
    <location>
        <begin position="40"/>
        <end position="525"/>
    </location>
</feature>
<name>A0AB39P5F4_9ACTN</name>
<dbReference type="Gene3D" id="3.40.50.1820">
    <property type="entry name" value="alpha/beta hydrolase"/>
    <property type="match status" value="1"/>
</dbReference>
<proteinExistence type="predicted"/>
<dbReference type="SUPFAM" id="SSF53474">
    <property type="entry name" value="alpha/beta-Hydrolases"/>
    <property type="match status" value="1"/>
</dbReference>
<feature type="signal peptide" evidence="2">
    <location>
        <begin position="1"/>
        <end position="31"/>
    </location>
</feature>
<evidence type="ECO:0000313" key="4">
    <source>
        <dbReference type="EMBL" id="XDQ25406.1"/>
    </source>
</evidence>
<protein>
    <submittedName>
        <fullName evidence="4">Carboxylesterase/lipase family protein</fullName>
    </submittedName>
</protein>
<dbReference type="RefSeq" id="WP_369232728.1">
    <property type="nucleotide sequence ID" value="NZ_CP163435.1"/>
</dbReference>
<dbReference type="Pfam" id="PF00135">
    <property type="entry name" value="COesterase"/>
    <property type="match status" value="1"/>
</dbReference>
<evidence type="ECO:0000259" key="3">
    <source>
        <dbReference type="Pfam" id="PF00135"/>
    </source>
</evidence>
<sequence length="531" mass="56879">MRDPRVIRTTPLLTCLFTLIALLWCVPTSSAAPRDDTSEPPQVRTGEGQLLGRVHDQAEEFLGVPYAAPPVGPSRLRPPRPPSHWSGARDATRQAPACPQFSPFGLRDPQAVSEDCLYLDVYRPRGARQGQSLPVLFWMHGGGYSQGTGTQFGARTMASLTGTVVVSINYRLGQLGYLDLPELTRDNAYDSGSFGLMDQIAALKWTRDNIAAWGGDPNNITLSGQSAGSASVCSMLASPRAKGLFSHAVLQSGPCSLLRAPDRAQAQRDSRAFAAAAGCSAPETRAACLRSASTDALIAAARTHPASGPAVGDRLLPRQPFDAIADGDWNRVPVLIGSTRAESRLFVALSTPHLTADEYRAAVGAQYGDAAAQVLAHYPLSSYDSPYLAMSALTTDSTFACHTQRTASSLARQVPTHEYEFDDPRSPTLYGAQVPGLDMANAHSAELAYLYDFTMADRPLTAAQILLADRMKRYWGAFSRTGNPNTAGQAMWPPAGGPLGRVLELTPSTDRVSTAFASKHQCAFWAQSSPL</sequence>
<accession>A0AB39P5F4</accession>
<organism evidence="4">
    <name type="scientific">Streptomyces sp. R21</name>
    <dbReference type="NCBI Taxonomy" id="3238627"/>
    <lineage>
        <taxon>Bacteria</taxon>
        <taxon>Bacillati</taxon>
        <taxon>Actinomycetota</taxon>
        <taxon>Actinomycetes</taxon>
        <taxon>Kitasatosporales</taxon>
        <taxon>Streptomycetaceae</taxon>
        <taxon>Streptomyces</taxon>
    </lineage>
</organism>
<reference evidence="4" key="1">
    <citation type="submission" date="2024-07" db="EMBL/GenBank/DDBJ databases">
        <authorList>
            <person name="Yu S.T."/>
        </authorList>
    </citation>
    <scope>NUCLEOTIDE SEQUENCE</scope>
    <source>
        <strain evidence="4">R21</strain>
    </source>
</reference>
<feature type="chain" id="PRO_5044297261" evidence="2">
    <location>
        <begin position="32"/>
        <end position="531"/>
    </location>
</feature>
<dbReference type="PANTHER" id="PTHR11559">
    <property type="entry name" value="CARBOXYLESTERASE"/>
    <property type="match status" value="1"/>
</dbReference>